<accession>A0A9X2W218</accession>
<dbReference type="InterPro" id="IPR047675">
    <property type="entry name" value="Putative_zinc-bd"/>
</dbReference>
<gene>
    <name evidence="2" type="ORF">N0B51_10310</name>
</gene>
<feature type="compositionally biased region" description="Acidic residues" evidence="1">
    <location>
        <begin position="1"/>
        <end position="10"/>
    </location>
</feature>
<evidence type="ECO:0000313" key="3">
    <source>
        <dbReference type="Proteomes" id="UP001142648"/>
    </source>
</evidence>
<dbReference type="NCBIfam" id="NF041373">
    <property type="entry name" value="HGG_STG"/>
    <property type="match status" value="1"/>
</dbReference>
<sequence length="100" mass="10901">MTRALDDDERAIDPQPDTGPMMAAPRCGARTRNGTSCRAPAVAGKRRCRMHGGAIGSGAPRGNQNALRSGRYTREAIAARREMNRLLREAYATLRAISEF</sequence>
<evidence type="ECO:0000256" key="1">
    <source>
        <dbReference type="SAM" id="MobiDB-lite"/>
    </source>
</evidence>
<dbReference type="EMBL" id="JAOAMV010000005">
    <property type="protein sequence ID" value="MCT2559371.1"/>
    <property type="molecule type" value="Genomic_DNA"/>
</dbReference>
<proteinExistence type="predicted"/>
<protein>
    <submittedName>
        <fullName evidence="2">Uncharacterized protein</fullName>
    </submittedName>
</protein>
<dbReference type="Proteomes" id="UP001142648">
    <property type="component" value="Unassembled WGS sequence"/>
</dbReference>
<name>A0A9X2W218_9SPHN</name>
<dbReference type="RefSeq" id="WP_259962259.1">
    <property type="nucleotide sequence ID" value="NZ_JAOAMV010000005.1"/>
</dbReference>
<dbReference type="AlphaFoldDB" id="A0A9X2W218"/>
<feature type="region of interest" description="Disordered" evidence="1">
    <location>
        <begin position="1"/>
        <end position="38"/>
    </location>
</feature>
<comment type="caution">
    <text evidence="2">The sequence shown here is derived from an EMBL/GenBank/DDBJ whole genome shotgun (WGS) entry which is preliminary data.</text>
</comment>
<keyword evidence="3" id="KW-1185">Reference proteome</keyword>
<organism evidence="2 3">
    <name type="scientific">Tsuneonella litorea</name>
    <dbReference type="NCBI Taxonomy" id="2976475"/>
    <lineage>
        <taxon>Bacteria</taxon>
        <taxon>Pseudomonadati</taxon>
        <taxon>Pseudomonadota</taxon>
        <taxon>Alphaproteobacteria</taxon>
        <taxon>Sphingomonadales</taxon>
        <taxon>Erythrobacteraceae</taxon>
        <taxon>Tsuneonella</taxon>
    </lineage>
</organism>
<evidence type="ECO:0000313" key="2">
    <source>
        <dbReference type="EMBL" id="MCT2559371.1"/>
    </source>
</evidence>
<reference evidence="2" key="1">
    <citation type="submission" date="2022-09" db="EMBL/GenBank/DDBJ databases">
        <title>The genome sequence of Tsuneonella sp. YG55.</title>
        <authorList>
            <person name="Liu Y."/>
        </authorList>
    </citation>
    <scope>NUCLEOTIDE SEQUENCE</scope>
    <source>
        <strain evidence="2">YG55</strain>
    </source>
</reference>